<dbReference type="Proteomes" id="UP000049983">
    <property type="component" value="Unassembled WGS sequence"/>
</dbReference>
<dbReference type="EMBL" id="CXWC01000003">
    <property type="protein sequence ID" value="CTQ68171.1"/>
    <property type="molecule type" value="Genomic_DNA"/>
</dbReference>
<feature type="transmembrane region" description="Helical" evidence="1">
    <location>
        <begin position="53"/>
        <end position="75"/>
    </location>
</feature>
<keyword evidence="3" id="KW-1185">Reference proteome</keyword>
<feature type="transmembrane region" description="Helical" evidence="1">
    <location>
        <begin position="141"/>
        <end position="158"/>
    </location>
</feature>
<gene>
    <name evidence="2" type="ORF">LA5096_01701</name>
</gene>
<name>A0A0M7A0R4_9HYPH</name>
<keyword evidence="1" id="KW-0812">Transmembrane</keyword>
<feature type="transmembrane region" description="Helical" evidence="1">
    <location>
        <begin position="21"/>
        <end position="41"/>
    </location>
</feature>
<dbReference type="STRING" id="311410.LA5095_04722"/>
<keyword evidence="1" id="KW-1133">Transmembrane helix</keyword>
<feature type="transmembrane region" description="Helical" evidence="1">
    <location>
        <begin position="95"/>
        <end position="121"/>
    </location>
</feature>
<dbReference type="OrthoDB" id="5297436at2"/>
<protein>
    <recommendedName>
        <fullName evidence="4">DUF3429 domain-containing protein</fullName>
    </recommendedName>
</protein>
<dbReference type="PANTHER" id="PTHR15887:SF1">
    <property type="entry name" value="TRANSMEMBRANE PROTEIN 69"/>
    <property type="match status" value="1"/>
</dbReference>
<evidence type="ECO:0008006" key="4">
    <source>
        <dbReference type="Google" id="ProtNLM"/>
    </source>
</evidence>
<reference evidence="3" key="1">
    <citation type="submission" date="2015-07" db="EMBL/GenBank/DDBJ databases">
        <authorList>
            <person name="Rodrigo-Torres Lidia"/>
            <person name="Arahal R.David."/>
        </authorList>
    </citation>
    <scope>NUCLEOTIDE SEQUENCE [LARGE SCALE GENOMIC DNA]</scope>
    <source>
        <strain evidence="3">CECT 5096</strain>
    </source>
</reference>
<sequence length="159" mass="16386">MNSQTAASQCTSNGAFVPSPAIWLGGAGVVPFLACALLALLGPEPGASWAAQVMVCYGAVILSFLGGIQWGLATGSADPTDVQTRRLGLSVLPSLVGWGALLLPVLWGLLVLLTAFALVLFLDLQATRRGEAPAWFPRLRVPLSVAVMVSLVFGAVASV</sequence>
<evidence type="ECO:0000313" key="3">
    <source>
        <dbReference type="Proteomes" id="UP000049983"/>
    </source>
</evidence>
<dbReference type="PANTHER" id="PTHR15887">
    <property type="entry name" value="TRANSMEMBRANE PROTEIN 69"/>
    <property type="match status" value="1"/>
</dbReference>
<dbReference type="AlphaFoldDB" id="A0A0M7A0R4"/>
<dbReference type="GeneID" id="97669116"/>
<keyword evidence="1" id="KW-0472">Membrane</keyword>
<proteinExistence type="predicted"/>
<accession>A0A0M7A0R4</accession>
<dbReference type="RefSeq" id="WP_055119427.1">
    <property type="nucleotide sequence ID" value="NZ_CXWA01000007.1"/>
</dbReference>
<dbReference type="Pfam" id="PF11911">
    <property type="entry name" value="DUF3429"/>
    <property type="match status" value="1"/>
</dbReference>
<evidence type="ECO:0000256" key="1">
    <source>
        <dbReference type="SAM" id="Phobius"/>
    </source>
</evidence>
<dbReference type="InterPro" id="IPR021836">
    <property type="entry name" value="DUF3429"/>
</dbReference>
<evidence type="ECO:0000313" key="2">
    <source>
        <dbReference type="EMBL" id="CTQ68171.1"/>
    </source>
</evidence>
<organism evidence="2 3">
    <name type="scientific">Roseibium album</name>
    <dbReference type="NCBI Taxonomy" id="311410"/>
    <lineage>
        <taxon>Bacteria</taxon>
        <taxon>Pseudomonadati</taxon>
        <taxon>Pseudomonadota</taxon>
        <taxon>Alphaproteobacteria</taxon>
        <taxon>Hyphomicrobiales</taxon>
        <taxon>Stappiaceae</taxon>
        <taxon>Roseibium</taxon>
    </lineage>
</organism>